<name>A0A5S9MNI3_MYCVN</name>
<accession>A0A5S9MNI3</accession>
<dbReference type="AlphaFoldDB" id="A0A5S9MNI3"/>
<keyword evidence="1" id="KW-0472">Membrane</keyword>
<dbReference type="EMBL" id="CACSIP010000001">
    <property type="protein sequence ID" value="CAA0078370.1"/>
    <property type="molecule type" value="Genomic_DNA"/>
</dbReference>
<protein>
    <submittedName>
        <fullName evidence="2">Uncharacterized protein</fullName>
    </submittedName>
</protein>
<gene>
    <name evidence="2" type="ORF">AELLOGFF_00020</name>
</gene>
<evidence type="ECO:0000313" key="3">
    <source>
        <dbReference type="Proteomes" id="UP000430146"/>
    </source>
</evidence>
<proteinExistence type="predicted"/>
<dbReference type="Proteomes" id="UP000430146">
    <property type="component" value="Unassembled WGS sequence"/>
</dbReference>
<evidence type="ECO:0000313" key="2">
    <source>
        <dbReference type="EMBL" id="CAA0078370.1"/>
    </source>
</evidence>
<organism evidence="2 3">
    <name type="scientific">Mycolicibacterium vanbaalenii</name>
    <name type="common">Mycobacterium vanbaalenii</name>
    <dbReference type="NCBI Taxonomy" id="110539"/>
    <lineage>
        <taxon>Bacteria</taxon>
        <taxon>Bacillati</taxon>
        <taxon>Actinomycetota</taxon>
        <taxon>Actinomycetes</taxon>
        <taxon>Mycobacteriales</taxon>
        <taxon>Mycobacteriaceae</taxon>
        <taxon>Mycolicibacterium</taxon>
    </lineage>
</organism>
<reference evidence="2 3" key="1">
    <citation type="submission" date="2019-11" db="EMBL/GenBank/DDBJ databases">
        <authorList>
            <person name="Holert J."/>
        </authorList>
    </citation>
    <scope>NUCLEOTIDE SEQUENCE [LARGE SCALE GENOMIC DNA]</scope>
    <source>
        <strain evidence="2">BC8_1</strain>
    </source>
</reference>
<keyword evidence="1" id="KW-0812">Transmembrane</keyword>
<feature type="transmembrane region" description="Helical" evidence="1">
    <location>
        <begin position="39"/>
        <end position="60"/>
    </location>
</feature>
<keyword evidence="3" id="KW-1185">Reference proteome</keyword>
<evidence type="ECO:0000256" key="1">
    <source>
        <dbReference type="SAM" id="Phobius"/>
    </source>
</evidence>
<sequence length="72" mass="8024">MQSGRCLIRRVQAVIRRYAPEHEGIVVRRALVAFSESPALVWWAIVAWTLAVVIAVVAALPGDGWPWTWLTG</sequence>
<keyword evidence="1" id="KW-1133">Transmembrane helix</keyword>